<feature type="transmembrane region" description="Helical" evidence="1">
    <location>
        <begin position="37"/>
        <end position="59"/>
    </location>
</feature>
<feature type="transmembrane region" description="Helical" evidence="1">
    <location>
        <begin position="121"/>
        <end position="144"/>
    </location>
</feature>
<reference evidence="2 3" key="1">
    <citation type="journal article" date="2013" name="ISME J.">
        <title>A metabolic model for members of the genus Tetrasphaera involved in enhanced biological phosphorus removal.</title>
        <authorList>
            <person name="Kristiansen R."/>
            <person name="Nguyen H.T.T."/>
            <person name="Saunders A.M."/>
            <person name="Nielsen J.L."/>
            <person name="Wimmer R."/>
            <person name="Le V.Q."/>
            <person name="McIlroy S.J."/>
            <person name="Petrovski S."/>
            <person name="Seviour R.J."/>
            <person name="Calteau A."/>
            <person name="Nielsen K.L."/>
            <person name="Nielsen P.H."/>
        </authorList>
    </citation>
    <scope>NUCLEOTIDE SEQUENCE [LARGE SCALE GENOMIC DNA]</scope>
    <source>
        <strain evidence="2 3">Ben 74</strain>
    </source>
</reference>
<dbReference type="AlphaFoldDB" id="A0A077MBZ5"/>
<gene>
    <name evidence="2" type="ORF">BN13_600013</name>
</gene>
<dbReference type="Pfam" id="PF11377">
    <property type="entry name" value="DUF3180"/>
    <property type="match status" value="1"/>
</dbReference>
<keyword evidence="3" id="KW-1185">Reference proteome</keyword>
<sequence>MGLDDRGLQWRLPLGFAAFLTVVVALLTHRWMDSGRFPPAVPVAAVVLIAILGGVVLWFGQAVRRYLRGTKANLSPIRAARTLALAQAAALTGAALVGLYAGQALGLLPDWDLQAAQRLLWGYAAGIAASTWLLVVGMIVQGWCRIPPGDNESRRSREEPEPAH</sequence>
<accession>A0A077MBZ5</accession>
<organism evidence="2 3">
    <name type="scientific">Nostocoides jenkinsii Ben 74</name>
    <dbReference type="NCBI Taxonomy" id="1193518"/>
    <lineage>
        <taxon>Bacteria</taxon>
        <taxon>Bacillati</taxon>
        <taxon>Actinomycetota</taxon>
        <taxon>Actinomycetes</taxon>
        <taxon>Micrococcales</taxon>
        <taxon>Intrasporangiaceae</taxon>
        <taxon>Nostocoides</taxon>
    </lineage>
</organism>
<keyword evidence="1" id="KW-0472">Membrane</keyword>
<dbReference type="EMBL" id="CAJC01000173">
    <property type="protein sequence ID" value="CCI54154.1"/>
    <property type="molecule type" value="Genomic_DNA"/>
</dbReference>
<protein>
    <recommendedName>
        <fullName evidence="4">Integral membrane protein</fullName>
    </recommendedName>
</protein>
<dbReference type="STRING" id="1193518.BN13_600013"/>
<evidence type="ECO:0000313" key="2">
    <source>
        <dbReference type="EMBL" id="CCI54154.1"/>
    </source>
</evidence>
<comment type="caution">
    <text evidence="2">The sequence shown here is derived from an EMBL/GenBank/DDBJ whole genome shotgun (WGS) entry which is preliminary data.</text>
</comment>
<dbReference type="OrthoDB" id="4872419at2"/>
<evidence type="ECO:0000256" key="1">
    <source>
        <dbReference type="SAM" id="Phobius"/>
    </source>
</evidence>
<feature type="transmembrane region" description="Helical" evidence="1">
    <location>
        <begin position="80"/>
        <end position="101"/>
    </location>
</feature>
<evidence type="ECO:0008006" key="4">
    <source>
        <dbReference type="Google" id="ProtNLM"/>
    </source>
</evidence>
<keyword evidence="1" id="KW-1133">Transmembrane helix</keyword>
<dbReference type="InterPro" id="IPR021517">
    <property type="entry name" value="DUF3180"/>
</dbReference>
<keyword evidence="1" id="KW-0812">Transmembrane</keyword>
<evidence type="ECO:0000313" key="3">
    <source>
        <dbReference type="Proteomes" id="UP000035720"/>
    </source>
</evidence>
<dbReference type="Proteomes" id="UP000035720">
    <property type="component" value="Unassembled WGS sequence"/>
</dbReference>
<name>A0A077MBZ5_9MICO</name>
<feature type="transmembrane region" description="Helical" evidence="1">
    <location>
        <begin position="12"/>
        <end position="31"/>
    </location>
</feature>
<proteinExistence type="predicted"/>
<dbReference type="RefSeq" id="WP_048546567.1">
    <property type="nucleotide sequence ID" value="NZ_HF571038.1"/>
</dbReference>